<evidence type="ECO:0000313" key="2">
    <source>
        <dbReference type="EMBL" id="CAK7899354.1"/>
    </source>
</evidence>
<name>A0ABP0EBF7_9ASCO</name>
<keyword evidence="3" id="KW-1185">Reference proteome</keyword>
<dbReference type="Proteomes" id="UP001497600">
    <property type="component" value="Chromosome C"/>
</dbReference>
<feature type="compositionally biased region" description="Polar residues" evidence="1">
    <location>
        <begin position="181"/>
        <end position="191"/>
    </location>
</feature>
<feature type="region of interest" description="Disordered" evidence="1">
    <location>
        <begin position="82"/>
        <end position="158"/>
    </location>
</feature>
<reference evidence="2 3" key="1">
    <citation type="submission" date="2024-01" db="EMBL/GenBank/DDBJ databases">
        <authorList>
            <consortium name="Genoscope - CEA"/>
            <person name="William W."/>
        </authorList>
    </citation>
    <scope>NUCLEOTIDE SEQUENCE [LARGE SCALE GENOMIC DNA]</scope>
    <source>
        <strain evidence="2 3">29B2s-10</strain>
    </source>
</reference>
<feature type="compositionally biased region" description="Polar residues" evidence="1">
    <location>
        <begin position="298"/>
        <end position="311"/>
    </location>
</feature>
<feature type="compositionally biased region" description="Acidic residues" evidence="1">
    <location>
        <begin position="108"/>
        <end position="127"/>
    </location>
</feature>
<sequence length="538" mass="60310">MESSHRRPRKWQHGASSDDSDMDDNISFELAMAGESTPLRLPSNLSSQVSPTAFVSPMKKLHNLHLSTSSPEIPIDRMIPIDHSGISDDDGDYSEADQTIGEDRSSEIEFEEDGEVRDGENDEDEDSTFPSRKPVYMNTRKRAMDTSSDMVITPGASSRHRSIDNMSICINDSTSSAFKLSFSNSDSTPCPRQSRKRLKFKNSTPSGTPSNGGKRKNILNFSNSTKASASILTQLHSIKGGDQVNINTSLENENEDEDDQLTPSYEKASFSSLPPSSTSSPVTSVNNSIPKVVLNQQNTPISQSTPANSRAPTPPMTNEEYGDTVNGYKFVRSSVPTTETKTQPTHPYYSYTTPENSTTINRNATLSQELRNSYIRNEPVNVRNLPSGQYQIVGEFPVSAAGLMDEEDGDLHIGDKRINDPYLHGLQNSTKPDQRREEIKIEYFESWGTSQVKLPLLIEFQMEHRQTKEELLKSLNDEESVESFYRYILEEDEIFNAVKKERLKWHPDKWAGNNTMDKDIIDTLSQALNSLVDKLKDL</sequence>
<feature type="region of interest" description="Disordered" evidence="1">
    <location>
        <begin position="181"/>
        <end position="219"/>
    </location>
</feature>
<proteinExistence type="predicted"/>
<feature type="compositionally biased region" description="Low complexity" evidence="1">
    <location>
        <begin position="269"/>
        <end position="285"/>
    </location>
</feature>
<evidence type="ECO:0000256" key="1">
    <source>
        <dbReference type="SAM" id="MobiDB-lite"/>
    </source>
</evidence>
<evidence type="ECO:0000313" key="3">
    <source>
        <dbReference type="Proteomes" id="UP001497600"/>
    </source>
</evidence>
<accession>A0ABP0EBF7</accession>
<protein>
    <recommendedName>
        <fullName evidence="4">J domain-containing protein</fullName>
    </recommendedName>
</protein>
<feature type="region of interest" description="Disordered" evidence="1">
    <location>
        <begin position="1"/>
        <end position="24"/>
    </location>
</feature>
<feature type="region of interest" description="Disordered" evidence="1">
    <location>
        <begin position="298"/>
        <end position="323"/>
    </location>
</feature>
<feature type="compositionally biased region" description="Basic residues" evidence="1">
    <location>
        <begin position="1"/>
        <end position="12"/>
    </location>
</feature>
<evidence type="ECO:0008006" key="4">
    <source>
        <dbReference type="Google" id="ProtNLM"/>
    </source>
</evidence>
<gene>
    <name evidence="2" type="ORF">CAAN4_C02344</name>
</gene>
<feature type="region of interest" description="Disordered" evidence="1">
    <location>
        <begin position="252"/>
        <end position="285"/>
    </location>
</feature>
<feature type="compositionally biased region" description="Polar residues" evidence="1">
    <location>
        <begin position="201"/>
        <end position="211"/>
    </location>
</feature>
<organism evidence="2 3">
    <name type="scientific">[Candida] anglica</name>
    <dbReference type="NCBI Taxonomy" id="148631"/>
    <lineage>
        <taxon>Eukaryota</taxon>
        <taxon>Fungi</taxon>
        <taxon>Dikarya</taxon>
        <taxon>Ascomycota</taxon>
        <taxon>Saccharomycotina</taxon>
        <taxon>Pichiomycetes</taxon>
        <taxon>Debaryomycetaceae</taxon>
        <taxon>Kurtzmaniella</taxon>
    </lineage>
</organism>
<feature type="region of interest" description="Disordered" evidence="1">
    <location>
        <begin position="337"/>
        <end position="357"/>
    </location>
</feature>
<dbReference type="EMBL" id="OZ004255">
    <property type="protein sequence ID" value="CAK7899354.1"/>
    <property type="molecule type" value="Genomic_DNA"/>
</dbReference>